<dbReference type="PANTHER" id="PTHR43065">
    <property type="entry name" value="SENSOR HISTIDINE KINASE"/>
    <property type="match status" value="1"/>
</dbReference>
<gene>
    <name evidence="14" type="ORF">HNV11_11155</name>
</gene>
<dbReference type="InterPro" id="IPR003660">
    <property type="entry name" value="HAMP_dom"/>
</dbReference>
<dbReference type="PROSITE" id="PS50112">
    <property type="entry name" value="PAS"/>
    <property type="match status" value="1"/>
</dbReference>
<evidence type="ECO:0000256" key="10">
    <source>
        <dbReference type="SAM" id="Phobius"/>
    </source>
</evidence>
<dbReference type="KEGG" id="stae:HNV11_11155"/>
<evidence type="ECO:0000256" key="6">
    <source>
        <dbReference type="ARBA" id="ARBA00022741"/>
    </source>
</evidence>
<evidence type="ECO:0000256" key="7">
    <source>
        <dbReference type="ARBA" id="ARBA00022777"/>
    </source>
</evidence>
<evidence type="ECO:0000259" key="11">
    <source>
        <dbReference type="PROSITE" id="PS50109"/>
    </source>
</evidence>
<comment type="subcellular location">
    <subcellularLocation>
        <location evidence="2">Membrane</location>
    </subcellularLocation>
</comment>
<reference evidence="14 15" key="1">
    <citation type="submission" date="2020-05" db="EMBL/GenBank/DDBJ databases">
        <title>Genome sequencing of Spirosoma sp. TS118.</title>
        <authorList>
            <person name="Lee J.-H."/>
            <person name="Jeong S."/>
            <person name="Zhao L."/>
            <person name="Jung J.-H."/>
            <person name="Kim M.-K."/>
            <person name="Lim S."/>
        </authorList>
    </citation>
    <scope>NUCLEOTIDE SEQUENCE [LARGE SCALE GENOMIC DNA]</scope>
    <source>
        <strain evidence="14 15">TS118</strain>
    </source>
</reference>
<dbReference type="PANTHER" id="PTHR43065:SF10">
    <property type="entry name" value="PEROXIDE STRESS-ACTIVATED HISTIDINE KINASE MAK3"/>
    <property type="match status" value="1"/>
</dbReference>
<evidence type="ECO:0000256" key="4">
    <source>
        <dbReference type="ARBA" id="ARBA00022553"/>
    </source>
</evidence>
<evidence type="ECO:0000256" key="1">
    <source>
        <dbReference type="ARBA" id="ARBA00000085"/>
    </source>
</evidence>
<dbReference type="EC" id="2.7.13.3" evidence="3"/>
<keyword evidence="10" id="KW-0472">Membrane</keyword>
<feature type="domain" description="Histidine kinase" evidence="11">
    <location>
        <begin position="228"/>
        <end position="430"/>
    </location>
</feature>
<keyword evidence="10" id="KW-1133">Transmembrane helix</keyword>
<keyword evidence="15" id="KW-1185">Reference proteome</keyword>
<dbReference type="SUPFAM" id="SSF55874">
    <property type="entry name" value="ATPase domain of HSP90 chaperone/DNA topoisomerase II/histidine kinase"/>
    <property type="match status" value="1"/>
</dbReference>
<evidence type="ECO:0000313" key="15">
    <source>
        <dbReference type="Proteomes" id="UP000502756"/>
    </source>
</evidence>
<dbReference type="CDD" id="cd00130">
    <property type="entry name" value="PAS"/>
    <property type="match status" value="1"/>
</dbReference>
<dbReference type="PROSITE" id="PS50885">
    <property type="entry name" value="HAMP"/>
    <property type="match status" value="1"/>
</dbReference>
<dbReference type="GO" id="GO:0000160">
    <property type="term" value="P:phosphorelay signal transduction system"/>
    <property type="evidence" value="ECO:0007669"/>
    <property type="project" value="UniProtKB-KW"/>
</dbReference>
<dbReference type="RefSeq" id="WP_171739738.1">
    <property type="nucleotide sequence ID" value="NZ_CP053435.1"/>
</dbReference>
<feature type="domain" description="PAS" evidence="12">
    <location>
        <begin position="111"/>
        <end position="164"/>
    </location>
</feature>
<dbReference type="EMBL" id="CP053435">
    <property type="protein sequence ID" value="QJW89894.1"/>
    <property type="molecule type" value="Genomic_DNA"/>
</dbReference>
<comment type="catalytic activity">
    <reaction evidence="1">
        <text>ATP + protein L-histidine = ADP + protein N-phospho-L-histidine.</text>
        <dbReference type="EC" id="2.7.13.3"/>
    </reaction>
</comment>
<evidence type="ECO:0000256" key="8">
    <source>
        <dbReference type="ARBA" id="ARBA00022840"/>
    </source>
</evidence>
<dbReference type="SUPFAM" id="SSF55785">
    <property type="entry name" value="PYP-like sensor domain (PAS domain)"/>
    <property type="match status" value="1"/>
</dbReference>
<dbReference type="Pfam" id="PF02518">
    <property type="entry name" value="HATPase_c"/>
    <property type="match status" value="1"/>
</dbReference>
<dbReference type="Gene3D" id="3.30.565.10">
    <property type="entry name" value="Histidine kinase-like ATPase, C-terminal domain"/>
    <property type="match status" value="1"/>
</dbReference>
<keyword evidence="7" id="KW-0418">Kinase</keyword>
<keyword evidence="8" id="KW-0067">ATP-binding</keyword>
<dbReference type="AlphaFoldDB" id="A0A6M5Y8T0"/>
<evidence type="ECO:0000259" key="13">
    <source>
        <dbReference type="PROSITE" id="PS50885"/>
    </source>
</evidence>
<evidence type="ECO:0000313" key="14">
    <source>
        <dbReference type="EMBL" id="QJW89894.1"/>
    </source>
</evidence>
<keyword evidence="9" id="KW-0902">Two-component regulatory system</keyword>
<dbReference type="Proteomes" id="UP000502756">
    <property type="component" value="Chromosome"/>
</dbReference>
<proteinExistence type="predicted"/>
<dbReference type="GO" id="GO:0004673">
    <property type="term" value="F:protein histidine kinase activity"/>
    <property type="evidence" value="ECO:0007669"/>
    <property type="project" value="UniProtKB-EC"/>
</dbReference>
<dbReference type="PROSITE" id="PS50109">
    <property type="entry name" value="HIS_KIN"/>
    <property type="match status" value="1"/>
</dbReference>
<sequence>MKLSLRSRYLIYIIVVHLALVGLTWLVLQKDKLWFIASELLILTSAYIAIRIYKAFRQPSEFIASGVEAIKDKDFTVKFVPTGNDEVDGLIHVYNLMIDQLRQERTRQAEQRFFLDKLIEAAPIAILIFDYDERIAEANPKAAELLGQSADALRSRTIGQLNHPVLNQLAGAPVGLTHTVKPNGVETYRILRGQFMDRGFQRQFMLIEELTAEIIETEKKAYGKVIRMMAHEVNNSIGAVSSILTVTESELENADLKRAVRVAIERNDRLNRFMRRFADVVRLPAPMLVATDVTELARNVHQLMEPQASARGVSLTLQVPDSPVIQPVDVGQMEQVLVNVVKNAIEACGHGQTVVIRVSAQQLIVRNDGTPIPDSVAANLFNPFFSTKPDGQGIGLTLTREILLNHGFTFSLLTEADGWTAFTIRWNGVQSFA</sequence>
<dbReference type="InterPro" id="IPR036890">
    <property type="entry name" value="HATPase_C_sf"/>
</dbReference>
<dbReference type="InterPro" id="IPR035965">
    <property type="entry name" value="PAS-like_dom_sf"/>
</dbReference>
<keyword evidence="5" id="KW-0808">Transferase</keyword>
<evidence type="ECO:0000256" key="5">
    <source>
        <dbReference type="ARBA" id="ARBA00022679"/>
    </source>
</evidence>
<dbReference type="SMART" id="SM00387">
    <property type="entry name" value="HATPase_c"/>
    <property type="match status" value="1"/>
</dbReference>
<evidence type="ECO:0000256" key="2">
    <source>
        <dbReference type="ARBA" id="ARBA00004370"/>
    </source>
</evidence>
<evidence type="ECO:0000256" key="9">
    <source>
        <dbReference type="ARBA" id="ARBA00023012"/>
    </source>
</evidence>
<dbReference type="InterPro" id="IPR004358">
    <property type="entry name" value="Sig_transdc_His_kin-like_C"/>
</dbReference>
<dbReference type="GO" id="GO:0016020">
    <property type="term" value="C:membrane"/>
    <property type="evidence" value="ECO:0007669"/>
    <property type="project" value="UniProtKB-SubCell"/>
</dbReference>
<dbReference type="InterPro" id="IPR005467">
    <property type="entry name" value="His_kinase_dom"/>
</dbReference>
<dbReference type="InterPro" id="IPR003594">
    <property type="entry name" value="HATPase_dom"/>
</dbReference>
<feature type="transmembrane region" description="Helical" evidence="10">
    <location>
        <begin position="9"/>
        <end position="28"/>
    </location>
</feature>
<protein>
    <recommendedName>
        <fullName evidence="3">histidine kinase</fullName>
        <ecNumber evidence="3">2.7.13.3</ecNumber>
    </recommendedName>
</protein>
<dbReference type="Gene3D" id="3.30.450.20">
    <property type="entry name" value="PAS domain"/>
    <property type="match status" value="1"/>
</dbReference>
<keyword evidence="6" id="KW-0547">Nucleotide-binding</keyword>
<keyword evidence="4" id="KW-0597">Phosphoprotein</keyword>
<name>A0A6M5Y8T0_9BACT</name>
<organism evidence="14 15">
    <name type="scientific">Spirosoma taeanense</name>
    <dbReference type="NCBI Taxonomy" id="2735870"/>
    <lineage>
        <taxon>Bacteria</taxon>
        <taxon>Pseudomonadati</taxon>
        <taxon>Bacteroidota</taxon>
        <taxon>Cytophagia</taxon>
        <taxon>Cytophagales</taxon>
        <taxon>Cytophagaceae</taxon>
        <taxon>Spirosoma</taxon>
    </lineage>
</organism>
<feature type="transmembrane region" description="Helical" evidence="10">
    <location>
        <begin position="34"/>
        <end position="53"/>
    </location>
</feature>
<dbReference type="GO" id="GO:0005524">
    <property type="term" value="F:ATP binding"/>
    <property type="evidence" value="ECO:0007669"/>
    <property type="project" value="UniProtKB-KW"/>
</dbReference>
<dbReference type="InterPro" id="IPR000014">
    <property type="entry name" value="PAS"/>
</dbReference>
<evidence type="ECO:0000259" key="12">
    <source>
        <dbReference type="PROSITE" id="PS50112"/>
    </source>
</evidence>
<keyword evidence="10" id="KW-0812">Transmembrane</keyword>
<dbReference type="NCBIfam" id="TIGR00229">
    <property type="entry name" value="sensory_box"/>
    <property type="match status" value="1"/>
</dbReference>
<dbReference type="SMART" id="SM00091">
    <property type="entry name" value="PAS"/>
    <property type="match status" value="1"/>
</dbReference>
<dbReference type="PRINTS" id="PR00344">
    <property type="entry name" value="BCTRLSENSOR"/>
</dbReference>
<dbReference type="Gene3D" id="1.10.287.130">
    <property type="match status" value="1"/>
</dbReference>
<feature type="domain" description="HAMP" evidence="13">
    <location>
        <begin position="54"/>
        <end position="106"/>
    </location>
</feature>
<dbReference type="Pfam" id="PF13188">
    <property type="entry name" value="PAS_8"/>
    <property type="match status" value="1"/>
</dbReference>
<accession>A0A6M5Y8T0</accession>
<evidence type="ECO:0000256" key="3">
    <source>
        <dbReference type="ARBA" id="ARBA00012438"/>
    </source>
</evidence>